<dbReference type="Gene3D" id="2.120.10.30">
    <property type="entry name" value="TolB, C-terminal domain"/>
    <property type="match status" value="1"/>
</dbReference>
<gene>
    <name evidence="2" type="ordered locus">HMU04400</name>
</gene>
<organism evidence="2 3">
    <name type="scientific">Helicobacter mustelae (strain ATCC 43772 / CCUG 25715 / CIP 103759 / LMG 18044 / NCTC 12198 / R85-136P)</name>
    <name type="common">Campylobacter mustelae</name>
    <dbReference type="NCBI Taxonomy" id="679897"/>
    <lineage>
        <taxon>Bacteria</taxon>
        <taxon>Pseudomonadati</taxon>
        <taxon>Campylobacterota</taxon>
        <taxon>Epsilonproteobacteria</taxon>
        <taxon>Campylobacterales</taxon>
        <taxon>Helicobacteraceae</taxon>
        <taxon>Helicobacter</taxon>
    </lineage>
</organism>
<dbReference type="GO" id="GO:0015031">
    <property type="term" value="P:protein transport"/>
    <property type="evidence" value="ECO:0007669"/>
    <property type="project" value="InterPro"/>
</dbReference>
<keyword evidence="3" id="KW-1185">Reference proteome</keyword>
<dbReference type="EMBL" id="FN555004">
    <property type="protein sequence ID" value="CBG39702.1"/>
    <property type="molecule type" value="Genomic_DNA"/>
</dbReference>
<dbReference type="PANTHER" id="PTHR36842">
    <property type="entry name" value="PROTEIN TOLB HOMOLOG"/>
    <property type="match status" value="1"/>
</dbReference>
<accession>D3UGT1</accession>
<dbReference type="InterPro" id="IPR007195">
    <property type="entry name" value="TolB_N"/>
</dbReference>
<name>D3UGT1_HELM1</name>
<dbReference type="Pfam" id="PF04052">
    <property type="entry name" value="TolB_N"/>
    <property type="match status" value="1"/>
</dbReference>
<dbReference type="InterPro" id="IPR011042">
    <property type="entry name" value="6-blade_b-propeller_TolB-like"/>
</dbReference>
<reference evidence="2 3" key="1">
    <citation type="journal article" date="2010" name="BMC Genomics">
        <title>Comparative genomics and proteomics of Helicobacter mustelae, an ulcerogenic and carcinogenic gastric pathogen.</title>
        <authorList>
            <person name="O'Toole P.W."/>
            <person name="Snelling W.J."/>
            <person name="Canchaya C."/>
            <person name="Forde B.M."/>
            <person name="Hardie K.R."/>
            <person name="Josenhans C."/>
            <person name="Graham R.L.J."/>
            <person name="McMullan G."/>
            <person name="Parkhill J."/>
            <person name="Belda E."/>
            <person name="Bentley S.D."/>
        </authorList>
    </citation>
    <scope>NUCLEOTIDE SEQUENCE [LARGE SCALE GENOMIC DNA]</scope>
    <source>
        <strain evidence="3">ATCC 43772 / LMG 18044 / NCTC 12198 / 12198</strain>
    </source>
</reference>
<dbReference type="GO" id="GO:0042597">
    <property type="term" value="C:periplasmic space"/>
    <property type="evidence" value="ECO:0007669"/>
    <property type="project" value="InterPro"/>
</dbReference>
<evidence type="ECO:0000259" key="1">
    <source>
        <dbReference type="Pfam" id="PF04052"/>
    </source>
</evidence>
<evidence type="ECO:0000313" key="2">
    <source>
        <dbReference type="EMBL" id="CBG39702.1"/>
    </source>
</evidence>
<protein>
    <recommendedName>
        <fullName evidence="1">TolB N-terminal domain-containing protein</fullName>
    </recommendedName>
</protein>
<dbReference type="NCBIfam" id="NF003124">
    <property type="entry name" value="PRK04043.1"/>
    <property type="match status" value="1"/>
</dbReference>
<dbReference type="Proteomes" id="UP000001522">
    <property type="component" value="Chromosome"/>
</dbReference>
<proteinExistence type="predicted"/>
<dbReference type="RefSeq" id="WP_013022793.1">
    <property type="nucleotide sequence ID" value="NC_013949.1"/>
</dbReference>
<evidence type="ECO:0000313" key="3">
    <source>
        <dbReference type="Proteomes" id="UP000001522"/>
    </source>
</evidence>
<sequence>MSRIVISFLIFFQMLWSVDATIDLVKTIQKTPSIQVTYLDNKNTDFAQEIYRVLLGDLQVTGHFLVREGSKGRRNPDYTEFIQQKTDLYINIEVLKEDANIKVILKLFDVNMQNLVLNKAYTLDDEALYPFVAHKIAIDANNYIKAPSIDWMKRYVVLSANVGPRRNDILISDYTLTYRKVILNDGLNVFPKWANAEQTEIYYTKITRDFPIIIKYNIYTGISSEILRGRGLAIVSNVSKDGKKALMTLAPNGDPDIYLYDFDTKQRIQMTKYRGIDVSGNFIDNDTAMIFVSDRLGYPNIFTKKLQENAPIEQVVFHGKNNSSVTAYNNYVVYTSRDTNNEFGQNTFNLYLISMKSDFIRRLTTNGVNQMPKFSADGGSVMFIKNSGKQSALGIIRLNYNKTYLFPLSKIQIQSFDW</sequence>
<dbReference type="PANTHER" id="PTHR36842:SF1">
    <property type="entry name" value="PROTEIN TOLB"/>
    <property type="match status" value="1"/>
</dbReference>
<dbReference type="SUPFAM" id="SSF69304">
    <property type="entry name" value="Tricorn protease N-terminal domain"/>
    <property type="match status" value="1"/>
</dbReference>
<dbReference type="Gene3D" id="3.40.50.10070">
    <property type="entry name" value="TolB, N-terminal domain"/>
    <property type="match status" value="1"/>
</dbReference>
<dbReference type="STRING" id="679897.HMU04400"/>
<dbReference type="eggNOG" id="COG0823">
    <property type="taxonomic scope" value="Bacteria"/>
</dbReference>
<dbReference type="AlphaFoldDB" id="D3UGT1"/>
<dbReference type="HOGENOM" id="CLU_665280_0_0_7"/>
<dbReference type="KEGG" id="hms:HMU04400"/>
<feature type="domain" description="TolB N-terminal" evidence="1">
    <location>
        <begin position="21"/>
        <end position="114"/>
    </location>
</feature>